<evidence type="ECO:0000259" key="3">
    <source>
        <dbReference type="Pfam" id="PF00501"/>
    </source>
</evidence>
<dbReference type="PROSITE" id="PS00455">
    <property type="entry name" value="AMP_BINDING"/>
    <property type="match status" value="1"/>
</dbReference>
<dbReference type="Gene3D" id="3.30.300.30">
    <property type="match status" value="1"/>
</dbReference>
<dbReference type="AlphaFoldDB" id="A0A2R5FCN9"/>
<dbReference type="EC" id="6.2.1.3" evidence="5"/>
<gene>
    <name evidence="5" type="primary">fadD</name>
    <name evidence="5" type="ORF">NMK_3580</name>
</gene>
<dbReference type="InterPro" id="IPR042099">
    <property type="entry name" value="ANL_N_sf"/>
</dbReference>
<dbReference type="Pfam" id="PF00501">
    <property type="entry name" value="AMP-binding"/>
    <property type="match status" value="1"/>
</dbReference>
<dbReference type="EMBL" id="BDOQ01000023">
    <property type="protein sequence ID" value="GBG15960.1"/>
    <property type="molecule type" value="Genomic_DNA"/>
</dbReference>
<dbReference type="GO" id="GO:0004467">
    <property type="term" value="F:long-chain fatty acid-CoA ligase activity"/>
    <property type="evidence" value="ECO:0007669"/>
    <property type="project" value="UniProtKB-EC"/>
</dbReference>
<evidence type="ECO:0000259" key="4">
    <source>
        <dbReference type="Pfam" id="PF13193"/>
    </source>
</evidence>
<reference evidence="5 6" key="1">
    <citation type="journal article" date="2018" name="Environ. Microbiol.">
        <title>Isolation and genomic characterization of Novimethylophilus kurashikiensis gen. nov. sp. nov., a new lanthanide-dependent methylotrophic species of Methylophilaceae.</title>
        <authorList>
            <person name="Lv H."/>
            <person name="Sahin N."/>
            <person name="Tani A."/>
        </authorList>
    </citation>
    <scope>NUCLEOTIDE SEQUENCE [LARGE SCALE GENOMIC DNA]</scope>
    <source>
        <strain evidence="5 6">La2-4</strain>
    </source>
</reference>
<comment type="caution">
    <text evidence="5">The sequence shown here is derived from an EMBL/GenBank/DDBJ whole genome shotgun (WGS) entry which is preliminary data.</text>
</comment>
<dbReference type="InterPro" id="IPR025110">
    <property type="entry name" value="AMP-bd_C"/>
</dbReference>
<proteinExistence type="inferred from homology"/>
<comment type="similarity">
    <text evidence="1">Belongs to the ATP-dependent AMP-binding enzyme family.</text>
</comment>
<name>A0A2R5FCN9_9PROT</name>
<dbReference type="PANTHER" id="PTHR43201">
    <property type="entry name" value="ACYL-COA SYNTHETASE"/>
    <property type="match status" value="1"/>
</dbReference>
<evidence type="ECO:0000256" key="2">
    <source>
        <dbReference type="ARBA" id="ARBA00022598"/>
    </source>
</evidence>
<evidence type="ECO:0000256" key="1">
    <source>
        <dbReference type="ARBA" id="ARBA00006432"/>
    </source>
</evidence>
<evidence type="ECO:0000313" key="5">
    <source>
        <dbReference type="EMBL" id="GBG15960.1"/>
    </source>
</evidence>
<dbReference type="CDD" id="cd04433">
    <property type="entry name" value="AFD_class_I"/>
    <property type="match status" value="1"/>
</dbReference>
<dbReference type="InterPro" id="IPR045851">
    <property type="entry name" value="AMP-bd_C_sf"/>
</dbReference>
<dbReference type="GO" id="GO:0031956">
    <property type="term" value="F:medium-chain fatty acid-CoA ligase activity"/>
    <property type="evidence" value="ECO:0007669"/>
    <property type="project" value="TreeGrafter"/>
</dbReference>
<dbReference type="InterPro" id="IPR020845">
    <property type="entry name" value="AMP-binding_CS"/>
</dbReference>
<protein>
    <submittedName>
        <fullName evidence="5">Long-chain acyl-CoA synthetase</fullName>
        <ecNumber evidence="5">6.2.1.3</ecNumber>
    </submittedName>
</protein>
<dbReference type="PANTHER" id="PTHR43201:SF5">
    <property type="entry name" value="MEDIUM-CHAIN ACYL-COA LIGASE ACSF2, MITOCHONDRIAL"/>
    <property type="match status" value="1"/>
</dbReference>
<dbReference type="Proteomes" id="UP000245081">
    <property type="component" value="Unassembled WGS sequence"/>
</dbReference>
<organism evidence="5 6">
    <name type="scientific">Novimethylophilus kurashikiensis</name>
    <dbReference type="NCBI Taxonomy" id="1825523"/>
    <lineage>
        <taxon>Bacteria</taxon>
        <taxon>Pseudomonadati</taxon>
        <taxon>Pseudomonadota</taxon>
        <taxon>Betaproteobacteria</taxon>
        <taxon>Nitrosomonadales</taxon>
        <taxon>Methylophilaceae</taxon>
        <taxon>Novimethylophilus</taxon>
    </lineage>
</organism>
<feature type="domain" description="AMP-dependent synthetase/ligase" evidence="3">
    <location>
        <begin position="3"/>
        <end position="343"/>
    </location>
</feature>
<sequence>MDYGQLAILVYQWANAMSRNGVKRGEHIGVLLPNCIEFVALILAAADLGVVLVPLNTSLPATAVLNAFQASNVRHVVANHIALQPLLESDLPIRNVADGLWISLDGHVDGVRSLTDLLQDAGDDPKPLFAGQHDDALILTMTSGSTGDPKPIILTQRTKFNRAAAAVELYTITGSDKTLAATPLYHSLAERLVLIPMLTGGTSILMKRFSPSEWLHCVAEQQVTFTIAVSSQLGQIVEQLTDEAGQKIQSLRCVVSSSALLDTQVKQKLLEKFKCDFHECYGASEIAIATNLDGVSAQTKLKSVGCAAPGVDVQVLLESDELAAPGEVGEIVCKTPMAFGGYFQRPDLTQSAMWGEYFRTGDMGKLDEDGFLYFLGRKKEIIITGGINVYPSDIEGVIAKHPSVLECAAFAVPDERLGEVVAVALVPRDPESFDQRKIRHYCADLLADFQQPRKFFILDKLPRNGMGKLMKYALVDQFGKIQDKTGSTHAPLV</sequence>
<dbReference type="SUPFAM" id="SSF56801">
    <property type="entry name" value="Acetyl-CoA synthetase-like"/>
    <property type="match status" value="1"/>
</dbReference>
<accession>A0A2R5FCN9</accession>
<keyword evidence="2 5" id="KW-0436">Ligase</keyword>
<feature type="domain" description="AMP-binding enzyme C-terminal" evidence="4">
    <location>
        <begin position="394"/>
        <end position="468"/>
    </location>
</feature>
<dbReference type="Pfam" id="PF13193">
    <property type="entry name" value="AMP-binding_C"/>
    <property type="match status" value="1"/>
</dbReference>
<evidence type="ECO:0000313" key="6">
    <source>
        <dbReference type="Proteomes" id="UP000245081"/>
    </source>
</evidence>
<dbReference type="Gene3D" id="3.40.50.12780">
    <property type="entry name" value="N-terminal domain of ligase-like"/>
    <property type="match status" value="1"/>
</dbReference>
<keyword evidence="6" id="KW-1185">Reference proteome</keyword>
<dbReference type="InterPro" id="IPR000873">
    <property type="entry name" value="AMP-dep_synth/lig_dom"/>
</dbReference>